<dbReference type="RefSeq" id="XP_004829398.1">
    <property type="nucleotide sequence ID" value="XM_004829341.1"/>
</dbReference>
<keyword evidence="2" id="KW-1185">Reference proteome</keyword>
<dbReference type="EMBL" id="CP001669">
    <property type="protein sequence ID" value="AFZ79732.1"/>
    <property type="molecule type" value="Genomic_DNA"/>
</dbReference>
<dbReference type="AlphaFoldDB" id="L0AVV2"/>
<evidence type="ECO:0000313" key="1">
    <source>
        <dbReference type="EMBL" id="AFZ79732.1"/>
    </source>
</evidence>
<dbReference type="KEGG" id="beq:BEWA_025810"/>
<accession>L0AVV2</accession>
<dbReference type="VEuPathDB" id="PiroplasmaDB:BEWA_025810"/>
<gene>
    <name evidence="1" type="ORF">BEWA_025810</name>
</gene>
<dbReference type="GeneID" id="15807091"/>
<organism evidence="1 2">
    <name type="scientific">Theileria equi strain WA</name>
    <dbReference type="NCBI Taxonomy" id="1537102"/>
    <lineage>
        <taxon>Eukaryota</taxon>
        <taxon>Sar</taxon>
        <taxon>Alveolata</taxon>
        <taxon>Apicomplexa</taxon>
        <taxon>Aconoidasida</taxon>
        <taxon>Piroplasmida</taxon>
        <taxon>Theileriidae</taxon>
        <taxon>Theileria</taxon>
    </lineage>
</organism>
<sequence>MSGMLTLKIDGKCDGQCTCTGSSNIPNLKAKKVTDIGGVTNFTKYTHSVPGGGTFTLSGQLSNGGKIGSGNNMEYVQSIAVYFWNGNPSDPILLGIKRTGDNGNITTSYYGKNNPGSNDWNVPLDGMDELQALDDQNCKHNNVIPLNIEGSQSISLPKESNSECIQNRRIMSTRSPDSPPGSDYTVKAQKITDIDGRDSNGTKISRVTYNGNPVEITLPKGYEVSKIRIFSYPGGTGASVPLMFELKSTGGGNSTFYTTKNQKGTSWTEADNGNSFYGKGNPTPLPALAERLDKVLCSQGYVTLNLSFKNSEEHQRGGAYCCDEHNKKKVTVNKDSVKSSQGITFYKHDVDYESKVAGIYYTVGGERKRIRIPNLENSGDGSVKFYTFYSNNGSKEPRLIYLDSTGQPNAKGWFQPSNSPSNDTWEPFQDIPKEITPENIGKDKTGDSNSKKHVEELKCIIYGICTLHPHNPLLSNLDLINLLDIKVELVPVLLLLLAKLTFKNLIEMDLMVEDLLKD</sequence>
<name>L0AVV2_THEEQ</name>
<protein>
    <submittedName>
        <fullName evidence="1">Uncharacterized protein</fullName>
    </submittedName>
</protein>
<proteinExistence type="predicted"/>
<evidence type="ECO:0000313" key="2">
    <source>
        <dbReference type="Proteomes" id="UP000031512"/>
    </source>
</evidence>
<dbReference type="Proteomes" id="UP000031512">
    <property type="component" value="Chromosome 1"/>
</dbReference>
<reference evidence="1 2" key="1">
    <citation type="journal article" date="2012" name="BMC Genomics">
        <title>Comparative genomic analysis and phylogenetic position of Theileria equi.</title>
        <authorList>
            <person name="Kappmeyer L.S."/>
            <person name="Thiagarajan M."/>
            <person name="Herndon D.R."/>
            <person name="Ramsay J.D."/>
            <person name="Caler E."/>
            <person name="Djikeng A."/>
            <person name="Gillespie J.J."/>
            <person name="Lau A.O."/>
            <person name="Roalson E.H."/>
            <person name="Silva J.C."/>
            <person name="Silva M.G."/>
            <person name="Suarez C.E."/>
            <person name="Ueti M.W."/>
            <person name="Nene V.M."/>
            <person name="Mealey R.H."/>
            <person name="Knowles D.P."/>
            <person name="Brayton K.A."/>
        </authorList>
    </citation>
    <scope>NUCLEOTIDE SEQUENCE [LARGE SCALE GENOMIC DNA]</scope>
    <source>
        <strain evidence="1 2">WA</strain>
    </source>
</reference>